<evidence type="ECO:0000256" key="1">
    <source>
        <dbReference type="PIRNR" id="PIRNR011844"/>
    </source>
</evidence>
<dbReference type="InterPro" id="IPR016591">
    <property type="entry name" value="Suppressor_of_fused_euk"/>
</dbReference>
<comment type="caution">
    <text evidence="5">The sequence shown here is derived from an EMBL/GenBank/DDBJ whole genome shotgun (WGS) entry which is preliminary data.</text>
</comment>
<accession>A0A834XKI5</accession>
<dbReference type="InterPro" id="IPR037181">
    <property type="entry name" value="SUFU_N"/>
</dbReference>
<reference evidence="5 6" key="1">
    <citation type="submission" date="2020-08" db="EMBL/GenBank/DDBJ databases">
        <title>Aphidius gifuensis genome sequencing and assembly.</title>
        <authorList>
            <person name="Du Z."/>
        </authorList>
    </citation>
    <scope>NUCLEOTIDE SEQUENCE [LARGE SCALE GENOMIC DNA]</scope>
    <source>
        <strain evidence="5">YNYX2018</strain>
        <tissue evidence="5">Adults</tissue>
    </source>
</reference>
<evidence type="ECO:0000313" key="5">
    <source>
        <dbReference type="EMBL" id="KAF7987696.1"/>
    </source>
</evidence>
<evidence type="ECO:0000256" key="2">
    <source>
        <dbReference type="SAM" id="MobiDB-lite"/>
    </source>
</evidence>
<dbReference type="InterPro" id="IPR007768">
    <property type="entry name" value="Suppressor_of_fused"/>
</dbReference>
<protein>
    <recommendedName>
        <fullName evidence="1">Suppressor of fused homolog</fullName>
    </recommendedName>
</protein>
<evidence type="ECO:0000259" key="3">
    <source>
        <dbReference type="Pfam" id="PF05076"/>
    </source>
</evidence>
<feature type="compositionally biased region" description="Acidic residues" evidence="2">
    <location>
        <begin position="291"/>
        <end position="302"/>
    </location>
</feature>
<evidence type="ECO:0000313" key="6">
    <source>
        <dbReference type="Proteomes" id="UP000639338"/>
    </source>
</evidence>
<dbReference type="InterPro" id="IPR024314">
    <property type="entry name" value="SUFU_C"/>
</dbReference>
<dbReference type="SUPFAM" id="SSF103359">
    <property type="entry name" value="Suppressor of Fused, N-terminal domain"/>
    <property type="match status" value="1"/>
</dbReference>
<gene>
    <name evidence="5" type="ORF">HCN44_003559</name>
</gene>
<evidence type="ECO:0000259" key="4">
    <source>
        <dbReference type="Pfam" id="PF12470"/>
    </source>
</evidence>
<dbReference type="Pfam" id="PF12470">
    <property type="entry name" value="SUFU_C"/>
    <property type="match status" value="1"/>
</dbReference>
<comment type="similarity">
    <text evidence="1">Belongs to the SUFU family.</text>
</comment>
<dbReference type="Gene3D" id="3.30.1360.230">
    <property type="entry name" value="Sufu, C-terminal domain"/>
    <property type="match status" value="1"/>
</dbReference>
<dbReference type="OrthoDB" id="10038834at2759"/>
<keyword evidence="1" id="KW-0963">Cytoplasm</keyword>
<dbReference type="AlphaFoldDB" id="A0A834XKI5"/>
<dbReference type="GO" id="GO:0005737">
    <property type="term" value="C:cytoplasm"/>
    <property type="evidence" value="ECO:0007669"/>
    <property type="project" value="UniProtKB-SubCell"/>
</dbReference>
<name>A0A834XKI5_APHGI</name>
<sequence>MFGNMREKEEFTRGMPAMHQNEVPSPRAFGLDALHNVCKEIYPDQCNPLTVTAIIKYWLGGPDPLDYISMYENPGCAELGVPPHWHYISLGLSDLHGDNRLHPKSGPGRPSGFGFELTFRLVREINETTPPTWPANVMQQLAKYVFNSGNMLLPGDHVSWHAPLGNGNGRITQILMGKDPQLPNLLTTPHGDVTFVQIIGATSEELQAAQHWNGLGVVNLLKTTRGCGPWLLTNTNRQHSIMEEDPTVAEKIQTGIEREGSNLSGVSAKCWWVQMSDNNNDEKYREKKNDESDDDDEDDDDNICEKDDIDRIEKNRTTDKINKNLSIEQQREHDNNNNNDSSFDDSFILKPLIGLHLTFNLEAGSLLPLAIKGRVMHGRHFTFKSILSHSAITMVAPSVTGTLVSCERPYVLQGPWLQVLIPDQLAEKMAYEFQLFNSTDQIQLPRTFSWPEYKLTITIVSD</sequence>
<dbReference type="InterPro" id="IPR020941">
    <property type="entry name" value="SUFU-like_domain"/>
</dbReference>
<comment type="subcellular location">
    <subcellularLocation>
        <location evidence="1">Cytoplasm</location>
    </subcellularLocation>
    <subcellularLocation>
        <location evidence="1">Nucleus</location>
    </subcellularLocation>
</comment>
<dbReference type="InterPro" id="IPR038489">
    <property type="entry name" value="SUFU_C_sf"/>
</dbReference>
<keyword evidence="6" id="KW-1185">Reference proteome</keyword>
<dbReference type="Proteomes" id="UP000639338">
    <property type="component" value="Unassembled WGS sequence"/>
</dbReference>
<feature type="domain" description="Suppressor of fused-like" evidence="3">
    <location>
        <begin position="61"/>
        <end position="238"/>
    </location>
</feature>
<feature type="region of interest" description="Disordered" evidence="2">
    <location>
        <begin position="282"/>
        <end position="307"/>
    </location>
</feature>
<proteinExistence type="inferred from homology"/>
<dbReference type="EMBL" id="JACMRX010000006">
    <property type="protein sequence ID" value="KAF7987696.1"/>
    <property type="molecule type" value="Genomic_DNA"/>
</dbReference>
<dbReference type="PANTHER" id="PTHR10928:SF2">
    <property type="entry name" value="SUPPRESSOR OF FUSED HOMOLOG"/>
    <property type="match status" value="1"/>
</dbReference>
<dbReference type="PANTHER" id="PTHR10928">
    <property type="entry name" value="SUPPRESSOR OF FUSED"/>
    <property type="match status" value="1"/>
</dbReference>
<dbReference type="PIRSF" id="PIRSF011844">
    <property type="entry name" value="Suppressor_of_fused_protein"/>
    <property type="match status" value="1"/>
</dbReference>
<dbReference type="GO" id="GO:0005634">
    <property type="term" value="C:nucleus"/>
    <property type="evidence" value="ECO:0007669"/>
    <property type="project" value="UniProtKB-SubCell"/>
</dbReference>
<keyword evidence="1" id="KW-0539">Nucleus</keyword>
<organism evidence="5 6">
    <name type="scientific">Aphidius gifuensis</name>
    <name type="common">Parasitoid wasp</name>
    <dbReference type="NCBI Taxonomy" id="684658"/>
    <lineage>
        <taxon>Eukaryota</taxon>
        <taxon>Metazoa</taxon>
        <taxon>Ecdysozoa</taxon>
        <taxon>Arthropoda</taxon>
        <taxon>Hexapoda</taxon>
        <taxon>Insecta</taxon>
        <taxon>Pterygota</taxon>
        <taxon>Neoptera</taxon>
        <taxon>Endopterygota</taxon>
        <taxon>Hymenoptera</taxon>
        <taxon>Apocrita</taxon>
        <taxon>Ichneumonoidea</taxon>
        <taxon>Braconidae</taxon>
        <taxon>Aphidiinae</taxon>
        <taxon>Aphidius</taxon>
    </lineage>
</organism>
<feature type="domain" description="Suppressor of fused C-terminal" evidence="4">
    <location>
        <begin position="250"/>
        <end position="459"/>
    </location>
</feature>
<dbReference type="Pfam" id="PF05076">
    <property type="entry name" value="SUFU"/>
    <property type="match status" value="1"/>
</dbReference>